<dbReference type="Gene3D" id="2.60.40.1240">
    <property type="match status" value="1"/>
</dbReference>
<keyword evidence="1" id="KW-0732">Signal</keyword>
<dbReference type="EMBL" id="QOUI01000004">
    <property type="protein sequence ID" value="RCK70062.1"/>
    <property type="molecule type" value="Genomic_DNA"/>
</dbReference>
<gene>
    <name evidence="3" type="ORF">DT076_08690</name>
</gene>
<keyword evidence="4" id="KW-1185">Reference proteome</keyword>
<feature type="compositionally biased region" description="Low complexity" evidence="2">
    <location>
        <begin position="40"/>
        <end position="75"/>
    </location>
</feature>
<feature type="compositionally biased region" description="Acidic residues" evidence="2">
    <location>
        <begin position="88"/>
        <end position="98"/>
    </location>
</feature>
<protein>
    <recommendedName>
        <fullName evidence="5">DUF4352 domain-containing protein</fullName>
    </recommendedName>
</protein>
<accession>A0A367YYH0</accession>
<dbReference type="InterPro" id="IPR029050">
    <property type="entry name" value="Immunoprotect_excell_Ig-like"/>
</dbReference>
<feature type="compositionally biased region" description="Pro residues" evidence="2">
    <location>
        <begin position="76"/>
        <end position="86"/>
    </location>
</feature>
<feature type="region of interest" description="Disordered" evidence="2">
    <location>
        <begin position="31"/>
        <end position="112"/>
    </location>
</feature>
<evidence type="ECO:0000256" key="2">
    <source>
        <dbReference type="SAM" id="MobiDB-lite"/>
    </source>
</evidence>
<organism evidence="3 4">
    <name type="scientific">Desertihabitans brevis</name>
    <dbReference type="NCBI Taxonomy" id="2268447"/>
    <lineage>
        <taxon>Bacteria</taxon>
        <taxon>Bacillati</taxon>
        <taxon>Actinomycetota</taxon>
        <taxon>Actinomycetes</taxon>
        <taxon>Propionibacteriales</taxon>
        <taxon>Propionibacteriaceae</taxon>
        <taxon>Desertihabitans</taxon>
    </lineage>
</organism>
<sequence>MSRSWLKFGLLAGAVVILLVVAVVLVRGAGTGTGDVGEVAATPPAGPSATAEPSDPAPSSAPASPAAPEPTDGGPEPAPGSTPPPGGSEDDPAEEPADPEPTPPAPGMEVPAGTVDEVVDDRLAGPTVEAEADSAELDGGITVRLAGAALQQVEAVGPGETSGTAVVVDLELTNQTDDPVGLDAAVVTLLDGADQIGLPGTGEPYSPFSGAVAPGDTAEASYVFRVTEGAQDEPFSLSVTHMPGAPTVVITGTAD</sequence>
<proteinExistence type="predicted"/>
<dbReference type="AlphaFoldDB" id="A0A367YYH0"/>
<name>A0A367YYH0_9ACTN</name>
<comment type="caution">
    <text evidence="3">The sequence shown here is derived from an EMBL/GenBank/DDBJ whole genome shotgun (WGS) entry which is preliminary data.</text>
</comment>
<dbReference type="Proteomes" id="UP000252770">
    <property type="component" value="Unassembled WGS sequence"/>
</dbReference>
<evidence type="ECO:0000313" key="4">
    <source>
        <dbReference type="Proteomes" id="UP000252770"/>
    </source>
</evidence>
<reference evidence="3 4" key="1">
    <citation type="submission" date="2018-07" db="EMBL/GenBank/DDBJ databases">
        <title>Desertimonas flava gen. nov. sp. nov.</title>
        <authorList>
            <person name="Liu S."/>
        </authorList>
    </citation>
    <scope>NUCLEOTIDE SEQUENCE [LARGE SCALE GENOMIC DNA]</scope>
    <source>
        <strain evidence="3 4">16Sb5-5</strain>
    </source>
</reference>
<evidence type="ECO:0008006" key="5">
    <source>
        <dbReference type="Google" id="ProtNLM"/>
    </source>
</evidence>
<dbReference type="RefSeq" id="WP_114126248.1">
    <property type="nucleotide sequence ID" value="NZ_QOUI01000004.1"/>
</dbReference>
<evidence type="ECO:0000256" key="1">
    <source>
        <dbReference type="ARBA" id="ARBA00022729"/>
    </source>
</evidence>
<evidence type="ECO:0000313" key="3">
    <source>
        <dbReference type="EMBL" id="RCK70062.1"/>
    </source>
</evidence>